<name>A0A9E8MUY1_9FLAO</name>
<proteinExistence type="predicted"/>
<gene>
    <name evidence="1" type="ORF">N7U66_13140</name>
</gene>
<keyword evidence="2" id="KW-1185">Reference proteome</keyword>
<evidence type="ECO:0000313" key="1">
    <source>
        <dbReference type="EMBL" id="WAC01107.1"/>
    </source>
</evidence>
<reference evidence="1" key="1">
    <citation type="submission" date="2022-11" db="EMBL/GenBank/DDBJ databases">
        <title>Lacinutrix neustonica HL-RS19T sp. nov., isolated from the surface microlayer sample of brackish Lake Shihwa.</title>
        <authorList>
            <person name="Choi J.Y."/>
            <person name="Hwang C.Y."/>
        </authorList>
    </citation>
    <scope>NUCLEOTIDE SEQUENCE</scope>
    <source>
        <strain evidence="1">HL-RS19</strain>
    </source>
</reference>
<dbReference type="EMBL" id="CP113088">
    <property type="protein sequence ID" value="WAC01107.1"/>
    <property type="molecule type" value="Genomic_DNA"/>
</dbReference>
<dbReference type="KEGG" id="lnu:N7U66_13140"/>
<dbReference type="AlphaFoldDB" id="A0A9E8MUY1"/>
<evidence type="ECO:0000313" key="2">
    <source>
        <dbReference type="Proteomes" id="UP001164705"/>
    </source>
</evidence>
<organism evidence="1 2">
    <name type="scientific">Lacinutrix neustonica</name>
    <dbReference type="NCBI Taxonomy" id="2980107"/>
    <lineage>
        <taxon>Bacteria</taxon>
        <taxon>Pseudomonadati</taxon>
        <taxon>Bacteroidota</taxon>
        <taxon>Flavobacteriia</taxon>
        <taxon>Flavobacteriales</taxon>
        <taxon>Flavobacteriaceae</taxon>
        <taxon>Lacinutrix</taxon>
    </lineage>
</organism>
<accession>A0A9E8MUY1</accession>
<protein>
    <submittedName>
        <fullName evidence="1">Uncharacterized protein</fullName>
    </submittedName>
</protein>
<dbReference type="RefSeq" id="WP_267675696.1">
    <property type="nucleotide sequence ID" value="NZ_CP113088.1"/>
</dbReference>
<sequence length="235" mass="26669">MLKTRLLLTIRETRYAQILNHPETALTKDESSPESVYESVYKLFETQKFAETISKSDQYITAFDGEAIVPKFELLKAYAIGRLYGFIKYKKAINDVAVNYANSAEGIQAQSILDNAIKGLETASFEDETTATSAKAVFEFVNATVEELKTFKETLEKAIDKMKYHNMYVSIDLYSPDKTFVVVHGLKSIEAARGFPSFFEKPEQAEISRSFFGISTANYRVLQIHKNLESYLTNQ</sequence>
<dbReference type="Proteomes" id="UP001164705">
    <property type="component" value="Chromosome"/>
</dbReference>